<sequence>MKSAEFCFKAGSTITNHNQENGLSKRKIEAIITVSTVFAMCMGTLIDGQDIAVKRLSNNSDQGSKEFKKEVALIAKLQHRNLVKKLHDYCFKRKRKC</sequence>
<keyword evidence="2" id="KW-0808">Transferase</keyword>
<keyword evidence="1" id="KW-0723">Serine/threonine-protein kinase</keyword>
<evidence type="ECO:0000256" key="3">
    <source>
        <dbReference type="ARBA" id="ARBA00022741"/>
    </source>
</evidence>
<protein>
    <submittedName>
        <fullName evidence="6">Cysteine-rich receptor-like protein kinase 12</fullName>
    </submittedName>
</protein>
<dbReference type="Gene3D" id="3.30.200.20">
    <property type="entry name" value="Phosphorylase Kinase, domain 1"/>
    <property type="match status" value="1"/>
</dbReference>
<dbReference type="Proteomes" id="UP000257109">
    <property type="component" value="Unassembled WGS sequence"/>
</dbReference>
<dbReference type="AlphaFoldDB" id="A0A371HCK7"/>
<dbReference type="GO" id="GO:0005524">
    <property type="term" value="F:ATP binding"/>
    <property type="evidence" value="ECO:0007669"/>
    <property type="project" value="UniProtKB-KW"/>
</dbReference>
<organism evidence="6 7">
    <name type="scientific">Mucuna pruriens</name>
    <name type="common">Velvet bean</name>
    <name type="synonym">Dolichos pruriens</name>
    <dbReference type="NCBI Taxonomy" id="157652"/>
    <lineage>
        <taxon>Eukaryota</taxon>
        <taxon>Viridiplantae</taxon>
        <taxon>Streptophyta</taxon>
        <taxon>Embryophyta</taxon>
        <taxon>Tracheophyta</taxon>
        <taxon>Spermatophyta</taxon>
        <taxon>Magnoliopsida</taxon>
        <taxon>eudicotyledons</taxon>
        <taxon>Gunneridae</taxon>
        <taxon>Pentapetalae</taxon>
        <taxon>rosids</taxon>
        <taxon>fabids</taxon>
        <taxon>Fabales</taxon>
        <taxon>Fabaceae</taxon>
        <taxon>Papilionoideae</taxon>
        <taxon>50 kb inversion clade</taxon>
        <taxon>NPAAA clade</taxon>
        <taxon>indigoferoid/millettioid clade</taxon>
        <taxon>Phaseoleae</taxon>
        <taxon>Mucuna</taxon>
    </lineage>
</organism>
<feature type="non-terminal residue" evidence="6">
    <location>
        <position position="1"/>
    </location>
</feature>
<dbReference type="GO" id="GO:0005886">
    <property type="term" value="C:plasma membrane"/>
    <property type="evidence" value="ECO:0007669"/>
    <property type="project" value="TreeGrafter"/>
</dbReference>
<evidence type="ECO:0000256" key="4">
    <source>
        <dbReference type="ARBA" id="ARBA00022777"/>
    </source>
</evidence>
<keyword evidence="5" id="KW-0067">ATP-binding</keyword>
<gene>
    <name evidence="6" type="primary">CRK12</name>
    <name evidence="6" type="ORF">CR513_16334</name>
</gene>
<evidence type="ECO:0000313" key="6">
    <source>
        <dbReference type="EMBL" id="RDY00477.1"/>
    </source>
</evidence>
<evidence type="ECO:0000256" key="2">
    <source>
        <dbReference type="ARBA" id="ARBA00022679"/>
    </source>
</evidence>
<reference evidence="6" key="1">
    <citation type="submission" date="2018-05" db="EMBL/GenBank/DDBJ databases">
        <title>Draft genome of Mucuna pruriens seed.</title>
        <authorList>
            <person name="Nnadi N.E."/>
            <person name="Vos R."/>
            <person name="Hasami M.H."/>
            <person name="Devisetty U.K."/>
            <person name="Aguiy J.C."/>
        </authorList>
    </citation>
    <scope>NUCLEOTIDE SEQUENCE [LARGE SCALE GENOMIC DNA]</scope>
    <source>
        <strain evidence="6">JCA_2017</strain>
    </source>
</reference>
<dbReference type="PANTHER" id="PTHR27002">
    <property type="entry name" value="RECEPTOR-LIKE SERINE/THREONINE-PROTEIN KINASE SD1-8"/>
    <property type="match status" value="1"/>
</dbReference>
<evidence type="ECO:0000256" key="1">
    <source>
        <dbReference type="ARBA" id="ARBA00022527"/>
    </source>
</evidence>
<dbReference type="STRING" id="157652.A0A371HCK7"/>
<dbReference type="OrthoDB" id="1436278at2759"/>
<accession>A0A371HCK7</accession>
<dbReference type="EMBL" id="QJKJ01002981">
    <property type="protein sequence ID" value="RDY00477.1"/>
    <property type="molecule type" value="Genomic_DNA"/>
</dbReference>
<keyword evidence="3" id="KW-0547">Nucleotide-binding</keyword>
<proteinExistence type="predicted"/>
<name>A0A371HCK7_MUCPR</name>
<dbReference type="PANTHER" id="PTHR27002:SF1069">
    <property type="entry name" value="NON-SPECIFIC SERINE_THREONINE PROTEIN KINASE"/>
    <property type="match status" value="1"/>
</dbReference>
<dbReference type="SUPFAM" id="SSF56112">
    <property type="entry name" value="Protein kinase-like (PK-like)"/>
    <property type="match status" value="1"/>
</dbReference>
<keyword evidence="7" id="KW-1185">Reference proteome</keyword>
<keyword evidence="4" id="KW-0418">Kinase</keyword>
<evidence type="ECO:0000256" key="5">
    <source>
        <dbReference type="ARBA" id="ARBA00022840"/>
    </source>
</evidence>
<evidence type="ECO:0000313" key="7">
    <source>
        <dbReference type="Proteomes" id="UP000257109"/>
    </source>
</evidence>
<dbReference type="GO" id="GO:0004674">
    <property type="term" value="F:protein serine/threonine kinase activity"/>
    <property type="evidence" value="ECO:0007669"/>
    <property type="project" value="UniProtKB-KW"/>
</dbReference>
<comment type="caution">
    <text evidence="6">The sequence shown here is derived from an EMBL/GenBank/DDBJ whole genome shotgun (WGS) entry which is preliminary data.</text>
</comment>
<dbReference type="InterPro" id="IPR011009">
    <property type="entry name" value="Kinase-like_dom_sf"/>
</dbReference>